<proteinExistence type="predicted"/>
<feature type="region of interest" description="Disordered" evidence="1">
    <location>
        <begin position="58"/>
        <end position="111"/>
    </location>
</feature>
<feature type="compositionally biased region" description="Basic and acidic residues" evidence="1">
    <location>
        <begin position="80"/>
        <end position="111"/>
    </location>
</feature>
<evidence type="ECO:0000313" key="3">
    <source>
        <dbReference type="Proteomes" id="UP000287166"/>
    </source>
</evidence>
<dbReference type="OrthoDB" id="2753953at2759"/>
<accession>A0A401GUV5</accession>
<dbReference type="AlphaFoldDB" id="A0A401GUV5"/>
<dbReference type="GeneID" id="38782890"/>
<evidence type="ECO:0000256" key="1">
    <source>
        <dbReference type="SAM" id="MobiDB-lite"/>
    </source>
</evidence>
<feature type="compositionally biased region" description="Low complexity" evidence="1">
    <location>
        <begin position="59"/>
        <end position="72"/>
    </location>
</feature>
<evidence type="ECO:0000313" key="2">
    <source>
        <dbReference type="EMBL" id="GBE85973.1"/>
    </source>
</evidence>
<dbReference type="Proteomes" id="UP000287166">
    <property type="component" value="Unassembled WGS sequence"/>
</dbReference>
<reference evidence="2 3" key="1">
    <citation type="journal article" date="2018" name="Sci. Rep.">
        <title>Genome sequence of the cauliflower mushroom Sparassis crispa (Hanabiratake) and its association with beneficial usage.</title>
        <authorList>
            <person name="Kiyama R."/>
            <person name="Furutani Y."/>
            <person name="Kawaguchi K."/>
            <person name="Nakanishi T."/>
        </authorList>
    </citation>
    <scope>NUCLEOTIDE SEQUENCE [LARGE SCALE GENOMIC DNA]</scope>
</reference>
<keyword evidence="3" id="KW-1185">Reference proteome</keyword>
<sequence length="370" mass="41686">MATSIFKGSMRDPFPHSNFCLSLHLMANIPIDPVLLHEEASVNPPSVLDLITEIQANNSTAPATPPSHASSPDPEEEDQAQEHLSEDQPHGTRRTREEYEGENTRYGERLDAVEFGQRLKRQRNLTPHSESELARFAESPHLLQHTMYTYGLLLECRDYLQKLSRDSEYKIPDTLRATLTDYVHTYILSPTIESYCKASNPGNILAAMRHLNIAQIPPEQETGRCAVIRTVVAKGLTEWRNHVKTQISISIDAKSTIRNLAALAHACIKTCSARPTVAMYIRLAYIRLIFVKFSGLKEDAFWNKVDSSMKEIREQYRTSGAIYDAYQAVYRNDKLTYGEPDNAMYPIALATSIPAFINDLNAASNSRGNE</sequence>
<gene>
    <name evidence="2" type="ORF">SCP_0804970</name>
</gene>
<protein>
    <submittedName>
        <fullName evidence="2">Uncharacterized protein</fullName>
    </submittedName>
</protein>
<dbReference type="RefSeq" id="XP_027616886.1">
    <property type="nucleotide sequence ID" value="XM_027761085.1"/>
</dbReference>
<comment type="caution">
    <text evidence="2">The sequence shown here is derived from an EMBL/GenBank/DDBJ whole genome shotgun (WGS) entry which is preliminary data.</text>
</comment>
<organism evidence="2 3">
    <name type="scientific">Sparassis crispa</name>
    <dbReference type="NCBI Taxonomy" id="139825"/>
    <lineage>
        <taxon>Eukaryota</taxon>
        <taxon>Fungi</taxon>
        <taxon>Dikarya</taxon>
        <taxon>Basidiomycota</taxon>
        <taxon>Agaricomycotina</taxon>
        <taxon>Agaricomycetes</taxon>
        <taxon>Polyporales</taxon>
        <taxon>Sparassidaceae</taxon>
        <taxon>Sparassis</taxon>
    </lineage>
</organism>
<dbReference type="InParanoid" id="A0A401GUV5"/>
<name>A0A401GUV5_9APHY</name>
<dbReference type="EMBL" id="BFAD01000008">
    <property type="protein sequence ID" value="GBE85973.1"/>
    <property type="molecule type" value="Genomic_DNA"/>
</dbReference>